<evidence type="ECO:0000313" key="2">
    <source>
        <dbReference type="EMBL" id="WXA99173.1"/>
    </source>
</evidence>
<reference evidence="2 3" key="1">
    <citation type="submission" date="2021-12" db="EMBL/GenBank/DDBJ databases">
        <title>Discovery of the Pendulisporaceae a myxobacterial family with distinct sporulation behavior and unique specialized metabolism.</title>
        <authorList>
            <person name="Garcia R."/>
            <person name="Popoff A."/>
            <person name="Bader C.D."/>
            <person name="Loehr J."/>
            <person name="Walesch S."/>
            <person name="Walt C."/>
            <person name="Boldt J."/>
            <person name="Bunk B."/>
            <person name="Haeckl F.J.F.P.J."/>
            <person name="Gunesch A.P."/>
            <person name="Birkelbach J."/>
            <person name="Nuebel U."/>
            <person name="Pietschmann T."/>
            <person name="Bach T."/>
            <person name="Mueller R."/>
        </authorList>
    </citation>
    <scope>NUCLEOTIDE SEQUENCE [LARGE SCALE GENOMIC DNA]</scope>
    <source>
        <strain evidence="2 3">MSr12523</strain>
    </source>
</reference>
<organism evidence="2 3">
    <name type="scientific">Pendulispora brunnea</name>
    <dbReference type="NCBI Taxonomy" id="2905690"/>
    <lineage>
        <taxon>Bacteria</taxon>
        <taxon>Pseudomonadati</taxon>
        <taxon>Myxococcota</taxon>
        <taxon>Myxococcia</taxon>
        <taxon>Myxococcales</taxon>
        <taxon>Sorangiineae</taxon>
        <taxon>Pendulisporaceae</taxon>
        <taxon>Pendulispora</taxon>
    </lineage>
</organism>
<dbReference type="Proteomes" id="UP001379533">
    <property type="component" value="Chromosome"/>
</dbReference>
<proteinExistence type="predicted"/>
<accession>A0ABZ2KPA8</accession>
<evidence type="ECO:0000313" key="3">
    <source>
        <dbReference type="Proteomes" id="UP001379533"/>
    </source>
</evidence>
<dbReference type="Pfam" id="PF01467">
    <property type="entry name" value="CTP_transf_like"/>
    <property type="match status" value="1"/>
</dbReference>
<gene>
    <name evidence="2" type="ORF">LZC95_20410</name>
</gene>
<dbReference type="InterPro" id="IPR014729">
    <property type="entry name" value="Rossmann-like_a/b/a_fold"/>
</dbReference>
<dbReference type="PANTHER" id="PTHR12039">
    <property type="entry name" value="NICOTINAMIDE MONONUCLEOTIDE ADENYLYLTRANSFERASE"/>
    <property type="match status" value="1"/>
</dbReference>
<dbReference type="InterPro" id="IPR004821">
    <property type="entry name" value="Cyt_trans-like"/>
</dbReference>
<sequence>MPDAMHWKIQRDPYLAALWARHGEAAVWAAGFFFDDDDEDAPLDDVDWLCTPRPKREVCGPSPAVLLSTGGFCPIHKGHLAMMERAKLAAERAGWNVIGGYFSPGHDAYLQKKCGAAAMPAHERLRLCAEAVRTSDWLSVDPWESMHRRVSVNFTDVAARLRAYLRTHVDPRIEVLYVCGGDNARFAQAFTERGGCIVVARPGASAEYAHWRARLGKHPRVLWTDGTHARSSRDLRAAVWSAPPKRDLVLRCEDEHAVRSLGFDRARFAAFQRQLVSLLAPYVNVRTERMVPASVPVSTLPTISLDAMVPSTYQLAISRLFSLGGYELLGHVRRPGAPPLTEQIACIAPGRYALRDDDSVTGSTLKAARALLPSHVIVDDTHLAIRQRANEDVVDARDFLLGADHGGLVIALPGGGIGRAPYALPYVDPAVRASIPASHKLSTEIWELNACTFARTGLRVRDLPAPTRASFAQFGDSLPLERVCTWHSRNLQRFAGSLPPHE</sequence>
<dbReference type="RefSeq" id="WP_394849807.1">
    <property type="nucleotide sequence ID" value="NZ_CP089982.1"/>
</dbReference>
<protein>
    <recommendedName>
        <fullName evidence="1">Cytidyltransferase-like domain-containing protein</fullName>
    </recommendedName>
</protein>
<name>A0ABZ2KPA8_9BACT</name>
<evidence type="ECO:0000259" key="1">
    <source>
        <dbReference type="Pfam" id="PF01467"/>
    </source>
</evidence>
<dbReference type="SUPFAM" id="SSF52374">
    <property type="entry name" value="Nucleotidylyl transferase"/>
    <property type="match status" value="1"/>
</dbReference>
<dbReference type="PANTHER" id="PTHR12039:SF0">
    <property type="entry name" value="NICOTINAMIDE-NUCLEOTIDE ADENYLYLTRANSFERASE"/>
    <property type="match status" value="1"/>
</dbReference>
<dbReference type="EMBL" id="CP089982">
    <property type="protein sequence ID" value="WXA99173.1"/>
    <property type="molecule type" value="Genomic_DNA"/>
</dbReference>
<keyword evidence="3" id="KW-1185">Reference proteome</keyword>
<feature type="domain" description="Cytidyltransferase-like" evidence="1">
    <location>
        <begin position="70"/>
        <end position="162"/>
    </location>
</feature>
<dbReference type="InterPro" id="IPR051182">
    <property type="entry name" value="Euk_NMN_adenylyltrnsfrase"/>
</dbReference>
<dbReference type="Gene3D" id="3.40.50.620">
    <property type="entry name" value="HUPs"/>
    <property type="match status" value="1"/>
</dbReference>